<dbReference type="PROSITE" id="PS50822">
    <property type="entry name" value="PIWI"/>
    <property type="match status" value="1"/>
</dbReference>
<proteinExistence type="predicted"/>
<dbReference type="InterPro" id="IPR003165">
    <property type="entry name" value="Piwi"/>
</dbReference>
<feature type="compositionally biased region" description="Gly residues" evidence="1">
    <location>
        <begin position="890"/>
        <end position="905"/>
    </location>
</feature>
<dbReference type="EMBL" id="MTYJ01000003">
    <property type="protein sequence ID" value="OQV25152.1"/>
    <property type="molecule type" value="Genomic_DNA"/>
</dbReference>
<evidence type="ECO:0000256" key="1">
    <source>
        <dbReference type="SAM" id="MobiDB-lite"/>
    </source>
</evidence>
<dbReference type="Gene3D" id="2.170.260.10">
    <property type="entry name" value="paz domain"/>
    <property type="match status" value="1"/>
</dbReference>
<reference evidence="4" key="1">
    <citation type="submission" date="2017-01" db="EMBL/GenBank/DDBJ databases">
        <title>Comparative genomics of anhydrobiosis in the tardigrade Hypsibius dujardini.</title>
        <authorList>
            <person name="Yoshida Y."/>
            <person name="Koutsovoulos G."/>
            <person name="Laetsch D."/>
            <person name="Stevens L."/>
            <person name="Kumar S."/>
            <person name="Horikawa D."/>
            <person name="Ishino K."/>
            <person name="Komine S."/>
            <person name="Tomita M."/>
            <person name="Blaxter M."/>
            <person name="Arakawa K."/>
        </authorList>
    </citation>
    <scope>NUCLEOTIDE SEQUENCE [LARGE SCALE GENOMIC DNA]</scope>
    <source>
        <strain evidence="4">Z151</strain>
    </source>
</reference>
<organism evidence="3 4">
    <name type="scientific">Hypsibius exemplaris</name>
    <name type="common">Freshwater tardigrade</name>
    <dbReference type="NCBI Taxonomy" id="2072580"/>
    <lineage>
        <taxon>Eukaryota</taxon>
        <taxon>Metazoa</taxon>
        <taxon>Ecdysozoa</taxon>
        <taxon>Tardigrada</taxon>
        <taxon>Eutardigrada</taxon>
        <taxon>Parachela</taxon>
        <taxon>Hypsibioidea</taxon>
        <taxon>Hypsibiidae</taxon>
        <taxon>Hypsibius</taxon>
    </lineage>
</organism>
<dbReference type="Gene3D" id="3.30.420.10">
    <property type="entry name" value="Ribonuclease H-like superfamily/Ribonuclease H"/>
    <property type="match status" value="1"/>
</dbReference>
<dbReference type="InterPro" id="IPR014811">
    <property type="entry name" value="ArgoL1"/>
</dbReference>
<dbReference type="OrthoDB" id="6500565at2759"/>
<evidence type="ECO:0000313" key="4">
    <source>
        <dbReference type="Proteomes" id="UP000192578"/>
    </source>
</evidence>
<name>A0A1W0XCS0_HYPEX</name>
<dbReference type="SMART" id="SM01163">
    <property type="entry name" value="DUF1785"/>
    <property type="match status" value="1"/>
</dbReference>
<protein>
    <recommendedName>
        <fullName evidence="2">Piwi domain-containing protein</fullName>
    </recommendedName>
</protein>
<dbReference type="PANTHER" id="PTHR22891">
    <property type="entry name" value="EUKARYOTIC TRANSLATION INITIATION FACTOR 2C"/>
    <property type="match status" value="1"/>
</dbReference>
<sequence>MAAPAVRAPRPPAPSAADSPDMMFLENKSRETFGQQGQPKDVITNAFKCIPPKKRAQLQFFDCNIVLQGAREGQKIRKDQNRRVMVEVLDQMADRFQWPRKPLFAYDDEKTFVLVNCTPKLPMALHDKQDFAVVGDGPRQADGARVVMHYDIALTYTKELLITAADFQVMDRQHQTNQQVSAVIERQQALNLLLREAMTDASHAEKNPDRPNQIIVSMGDKIYSNLTEQRFPRDIGRYRAIWPGFTASFKITCAGLILNADLTHSVFFNEGKLHEIVCSMMELGTPTPASRIDSRLALKKGLGAILRTRLVEFQTSDGETCLLPGPLGQLGKMFYRSAVQQFVADGVETTVAEAYAAHNIPIEFPELGCVEVHYGSATYRVPLEKCYLTPGQRYNALLSKQDQAVFIRAVSLSPDKRIGEIAQFMDISRVRSHPLMLETGLTIEDHFIEIGGRVLPLPAIEYRPRRENSPPVVVTPINGQWTMARGVQYQKSAVMPAYLVLVFPIGRSSGCPCMAQNRVVQFLQQMAQEAVSRGMTWGNLINIYNIEQPPERMVAEITECVQHFNPKFVFGIFDRGTDRMYSDWKAVMDNHLGIPSQGLLNQTIDRNPRGCIDNILFKVNIKCGGNNNTLTENGLDNLKMLHRYFMVIGISLSHGQTKDEDCKPSYAGFVGSTDDTFRSWVSEVMVTEANDAVLPQITEKIKNLLHAYRASCGRFPELLIVYRDGVTRTQEGELNRNDLRCIREAFRQLNAQIELVFVVVNKMHRTRFFQKPTKNAMGAPVYSRDNIPPGLIVDDQIVDPYGDDFYLASHRGLLGTSRPIRYNILVNEDSKQTDADDVQGLTMALCYIYQRCTLGVSIPAPLYYANLAAARCAVLADSVIRHTAASNPGRGQGGARGGRGGGRGRGAPAAPVMADPVMRQAITQGIVQHPFLKENQRLSFI</sequence>
<accession>A0A1W0XCS0</accession>
<dbReference type="SUPFAM" id="SSF53098">
    <property type="entry name" value="Ribonuclease H-like"/>
    <property type="match status" value="1"/>
</dbReference>
<feature type="region of interest" description="Disordered" evidence="1">
    <location>
        <begin position="1"/>
        <end position="20"/>
    </location>
</feature>
<dbReference type="SMART" id="SM00950">
    <property type="entry name" value="Piwi"/>
    <property type="match status" value="1"/>
</dbReference>
<dbReference type="GO" id="GO:0003676">
    <property type="term" value="F:nucleic acid binding"/>
    <property type="evidence" value="ECO:0007669"/>
    <property type="project" value="InterPro"/>
</dbReference>
<dbReference type="Proteomes" id="UP000192578">
    <property type="component" value="Unassembled WGS sequence"/>
</dbReference>
<dbReference type="InterPro" id="IPR036397">
    <property type="entry name" value="RNaseH_sf"/>
</dbReference>
<keyword evidence="4" id="KW-1185">Reference proteome</keyword>
<feature type="region of interest" description="Disordered" evidence="1">
    <location>
        <begin position="885"/>
        <end position="910"/>
    </location>
</feature>
<dbReference type="Pfam" id="PF02171">
    <property type="entry name" value="Piwi"/>
    <property type="match status" value="1"/>
</dbReference>
<evidence type="ECO:0000259" key="2">
    <source>
        <dbReference type="PROSITE" id="PS50822"/>
    </source>
</evidence>
<dbReference type="Gene3D" id="3.40.50.2300">
    <property type="match status" value="1"/>
</dbReference>
<dbReference type="AlphaFoldDB" id="A0A1W0XCS0"/>
<dbReference type="InterPro" id="IPR012337">
    <property type="entry name" value="RNaseH-like_sf"/>
</dbReference>
<evidence type="ECO:0000313" key="3">
    <source>
        <dbReference type="EMBL" id="OQV25152.1"/>
    </source>
</evidence>
<gene>
    <name evidence="3" type="ORF">BV898_00842</name>
</gene>
<comment type="caution">
    <text evidence="3">The sequence shown here is derived from an EMBL/GenBank/DDBJ whole genome shotgun (WGS) entry which is preliminary data.</text>
</comment>
<feature type="domain" description="Piwi" evidence="2">
    <location>
        <begin position="568"/>
        <end position="869"/>
    </location>
</feature>
<dbReference type="SUPFAM" id="SSF101690">
    <property type="entry name" value="PAZ domain"/>
    <property type="match status" value="2"/>
</dbReference>
<dbReference type="InterPro" id="IPR036085">
    <property type="entry name" value="PAZ_dom_sf"/>
</dbReference>